<accession>B9SPC4</accession>
<reference evidence="3" key="1">
    <citation type="journal article" date="2010" name="Nat. Biotechnol.">
        <title>Draft genome sequence of the oilseed species Ricinus communis.</title>
        <authorList>
            <person name="Chan A.P."/>
            <person name="Crabtree J."/>
            <person name="Zhao Q."/>
            <person name="Lorenzi H."/>
            <person name="Orvis J."/>
            <person name="Puiu D."/>
            <person name="Melake-Berhan A."/>
            <person name="Jones K.M."/>
            <person name="Redman J."/>
            <person name="Chen G."/>
            <person name="Cahoon E.B."/>
            <person name="Gedil M."/>
            <person name="Stanke M."/>
            <person name="Haas B.J."/>
            <person name="Wortman J.R."/>
            <person name="Fraser-Liggett C.M."/>
            <person name="Ravel J."/>
            <person name="Rabinowicz P.D."/>
        </authorList>
    </citation>
    <scope>NUCLEOTIDE SEQUENCE [LARGE SCALE GENOMIC DNA]</scope>
    <source>
        <strain evidence="3">cv. Hale</strain>
    </source>
</reference>
<protein>
    <submittedName>
        <fullName evidence="2">Uncharacterized protein</fullName>
    </submittedName>
</protein>
<dbReference type="InParanoid" id="B9SPC4"/>
<proteinExistence type="predicted"/>
<dbReference type="Proteomes" id="UP000008311">
    <property type="component" value="Unassembled WGS sequence"/>
</dbReference>
<dbReference type="AlphaFoldDB" id="B9SPC4"/>
<organism evidence="2 3">
    <name type="scientific">Ricinus communis</name>
    <name type="common">Castor bean</name>
    <dbReference type="NCBI Taxonomy" id="3988"/>
    <lineage>
        <taxon>Eukaryota</taxon>
        <taxon>Viridiplantae</taxon>
        <taxon>Streptophyta</taxon>
        <taxon>Embryophyta</taxon>
        <taxon>Tracheophyta</taxon>
        <taxon>Spermatophyta</taxon>
        <taxon>Magnoliopsida</taxon>
        <taxon>eudicotyledons</taxon>
        <taxon>Gunneridae</taxon>
        <taxon>Pentapetalae</taxon>
        <taxon>rosids</taxon>
        <taxon>fabids</taxon>
        <taxon>Malpighiales</taxon>
        <taxon>Euphorbiaceae</taxon>
        <taxon>Acalyphoideae</taxon>
        <taxon>Acalypheae</taxon>
        <taxon>Ricinus</taxon>
    </lineage>
</organism>
<sequence length="68" mass="7399">MHVNRGLIREGEMRGGKVGKRENAEAEKGEVEGDKEEADCDSEVAISSIFFNAFKPCVPNVSSSRDGK</sequence>
<evidence type="ECO:0000256" key="1">
    <source>
        <dbReference type="SAM" id="MobiDB-lite"/>
    </source>
</evidence>
<dbReference type="EMBL" id="EQ974065">
    <property type="protein sequence ID" value="EEF34546.1"/>
    <property type="molecule type" value="Genomic_DNA"/>
</dbReference>
<gene>
    <name evidence="2" type="ORF">RCOM_0496710</name>
</gene>
<evidence type="ECO:0000313" key="3">
    <source>
        <dbReference type="Proteomes" id="UP000008311"/>
    </source>
</evidence>
<feature type="compositionally biased region" description="Basic and acidic residues" evidence="1">
    <location>
        <begin position="7"/>
        <end position="32"/>
    </location>
</feature>
<feature type="region of interest" description="Disordered" evidence="1">
    <location>
        <begin position="1"/>
        <end position="39"/>
    </location>
</feature>
<evidence type="ECO:0000313" key="2">
    <source>
        <dbReference type="EMBL" id="EEF34546.1"/>
    </source>
</evidence>
<name>B9SPC4_RICCO</name>
<keyword evidence="3" id="KW-1185">Reference proteome</keyword>